<reference evidence="2" key="1">
    <citation type="submission" date="2023-03" db="EMBL/GenBank/DDBJ databases">
        <authorList>
            <person name="Steffen K."/>
            <person name="Cardenas P."/>
        </authorList>
    </citation>
    <scope>NUCLEOTIDE SEQUENCE</scope>
</reference>
<accession>A0AA35WK03</accession>
<dbReference type="AlphaFoldDB" id="A0AA35WK03"/>
<dbReference type="EMBL" id="CASHTH010001543">
    <property type="protein sequence ID" value="CAI8016617.1"/>
    <property type="molecule type" value="Genomic_DNA"/>
</dbReference>
<organism evidence="2 3">
    <name type="scientific">Geodia barretti</name>
    <name type="common">Barrett's horny sponge</name>
    <dbReference type="NCBI Taxonomy" id="519541"/>
    <lineage>
        <taxon>Eukaryota</taxon>
        <taxon>Metazoa</taxon>
        <taxon>Porifera</taxon>
        <taxon>Demospongiae</taxon>
        <taxon>Heteroscleromorpha</taxon>
        <taxon>Tetractinellida</taxon>
        <taxon>Astrophorina</taxon>
        <taxon>Geodiidae</taxon>
        <taxon>Geodia</taxon>
    </lineage>
</organism>
<dbReference type="InterPro" id="IPR036928">
    <property type="entry name" value="AS_sf"/>
</dbReference>
<dbReference type="SUPFAM" id="SSF75304">
    <property type="entry name" value="Amidase signature (AS) enzymes"/>
    <property type="match status" value="1"/>
</dbReference>
<comment type="caution">
    <text evidence="2">The sequence shown here is derived from an EMBL/GenBank/DDBJ whole genome shotgun (WGS) entry which is preliminary data.</text>
</comment>
<gene>
    <name evidence="2" type="ORF">GBAR_LOCUS10178</name>
</gene>
<proteinExistence type="predicted"/>
<dbReference type="PANTHER" id="PTHR11895">
    <property type="entry name" value="TRANSAMIDASE"/>
    <property type="match status" value="1"/>
</dbReference>
<sequence>MVYGALGSDTGGSIRMPASLCGIAGLKPTYGRVPRTGVLDLCWSCDHVGPMTRRTADCAHMLNAIAGHDPLDIASSTRPVPDFAADLDKGVDGLRIGVPEHYFFDPDIVDPEVAAAANTAIELLANNGAEIVSVPMDWVSNGRSINMIITLAEATSVHEKLLAEHADDYTPAVRSRIQSALAMPAVDYVRAQRARQAFSVAMAEATKHVDVIATPTVPVRTHTIAECTPAPGEAIAEKGAEIPLFTSIFDVTGEPSLSVMCGFDSSNMPSE</sequence>
<keyword evidence="3" id="KW-1185">Reference proteome</keyword>
<dbReference type="Gene3D" id="3.90.1300.10">
    <property type="entry name" value="Amidase signature (AS) domain"/>
    <property type="match status" value="1"/>
</dbReference>
<evidence type="ECO:0000313" key="3">
    <source>
        <dbReference type="Proteomes" id="UP001174909"/>
    </source>
</evidence>
<evidence type="ECO:0000259" key="1">
    <source>
        <dbReference type="Pfam" id="PF01425"/>
    </source>
</evidence>
<dbReference type="PANTHER" id="PTHR11895:SF176">
    <property type="entry name" value="AMIDASE AMID-RELATED"/>
    <property type="match status" value="1"/>
</dbReference>
<name>A0AA35WK03_GEOBA</name>
<dbReference type="GO" id="GO:0003824">
    <property type="term" value="F:catalytic activity"/>
    <property type="evidence" value="ECO:0007669"/>
    <property type="project" value="InterPro"/>
</dbReference>
<feature type="domain" description="Amidase" evidence="1">
    <location>
        <begin position="2"/>
        <end position="269"/>
    </location>
</feature>
<dbReference type="InterPro" id="IPR000120">
    <property type="entry name" value="Amidase"/>
</dbReference>
<protein>
    <submittedName>
        <fullName evidence="2">Amidase</fullName>
    </submittedName>
</protein>
<dbReference type="Proteomes" id="UP001174909">
    <property type="component" value="Unassembled WGS sequence"/>
</dbReference>
<evidence type="ECO:0000313" key="2">
    <source>
        <dbReference type="EMBL" id="CAI8016617.1"/>
    </source>
</evidence>
<dbReference type="Pfam" id="PF01425">
    <property type="entry name" value="Amidase"/>
    <property type="match status" value="1"/>
</dbReference>
<dbReference type="InterPro" id="IPR023631">
    <property type="entry name" value="Amidase_dom"/>
</dbReference>